<dbReference type="AlphaFoldDB" id="A0A4Q9DV48"/>
<dbReference type="GO" id="GO:0034039">
    <property type="term" value="F:8-oxo-7,8-dihydroguanine DNA N-glycosylase activity"/>
    <property type="evidence" value="ECO:0007669"/>
    <property type="project" value="TreeGrafter"/>
</dbReference>
<keyword evidence="12 19" id="KW-0456">Lyase</keyword>
<dbReference type="SMART" id="SM01232">
    <property type="entry name" value="H2TH"/>
    <property type="match status" value="1"/>
</dbReference>
<comment type="catalytic activity">
    <reaction evidence="1">
        <text>Hydrolysis of DNA containing ring-opened 7-methylguanine residues, releasing 2,6-diamino-4-hydroxy-5-(N-methyl)formamidopyrimidine.</text>
        <dbReference type="EC" id="3.2.2.23"/>
    </reaction>
</comment>
<evidence type="ECO:0000256" key="7">
    <source>
        <dbReference type="ARBA" id="ARBA00022771"/>
    </source>
</evidence>
<keyword evidence="14 19" id="KW-0326">Glycosidase</keyword>
<keyword evidence="20" id="KW-1185">Reference proteome</keyword>
<keyword evidence="8 19" id="KW-0378">Hydrolase</keyword>
<name>A0A4Q9DV48_9BACL</name>
<dbReference type="PANTHER" id="PTHR22993:SF9">
    <property type="entry name" value="FORMAMIDOPYRIMIDINE-DNA GLYCOSYLASE"/>
    <property type="match status" value="1"/>
</dbReference>
<evidence type="ECO:0000259" key="17">
    <source>
        <dbReference type="PROSITE" id="PS51066"/>
    </source>
</evidence>
<dbReference type="RefSeq" id="WP_131012650.1">
    <property type="nucleotide sequence ID" value="NZ_SIRE01000005.1"/>
</dbReference>
<dbReference type="SUPFAM" id="SSF81624">
    <property type="entry name" value="N-terminal domain of MutM-like DNA repair proteins"/>
    <property type="match status" value="1"/>
</dbReference>
<feature type="domain" description="FPG-type" evidence="17">
    <location>
        <begin position="235"/>
        <end position="269"/>
    </location>
</feature>
<dbReference type="NCBIfam" id="NF002211">
    <property type="entry name" value="PRK01103.1"/>
    <property type="match status" value="1"/>
</dbReference>
<dbReference type="PANTHER" id="PTHR22993">
    <property type="entry name" value="FORMAMIDOPYRIMIDINE-DNA GLYCOSYLASE"/>
    <property type="match status" value="1"/>
</dbReference>
<keyword evidence="10" id="KW-0238">DNA-binding</keyword>
<evidence type="ECO:0000256" key="12">
    <source>
        <dbReference type="ARBA" id="ARBA00023239"/>
    </source>
</evidence>
<dbReference type="GO" id="GO:0003684">
    <property type="term" value="F:damaged DNA binding"/>
    <property type="evidence" value="ECO:0007669"/>
    <property type="project" value="InterPro"/>
</dbReference>
<evidence type="ECO:0000256" key="8">
    <source>
        <dbReference type="ARBA" id="ARBA00022801"/>
    </source>
</evidence>
<keyword evidence="9" id="KW-0862">Zinc</keyword>
<sequence>MPELPEMETYKRLLSPRVVGKLITAVQVEREKSLNVPAALFEREVTGQAIVRIERRAKHLLFHLSSSKVLLLHLMLGGSMFYGTSEQKPNRTAQVTLQFGANHLYFIGLRLGYLHLHDPAEAEQLLRKLGPEPLEPDFTLRAFAETLEPRRGNLKVTLVDQAVFSGIGNCYSDEICFEAGLLPSRLVGSLSGDELERLYHAMHKVLQEAIRYGGYMDMPLYAGDELTGSFDSRCLVYDREGEPCARCGQPLERRELSSKKCFYCTNCQH</sequence>
<dbReference type="EC" id="4.2.99.18" evidence="19"/>
<evidence type="ECO:0000256" key="5">
    <source>
        <dbReference type="ARBA" id="ARBA00022723"/>
    </source>
</evidence>
<proteinExistence type="inferred from homology"/>
<evidence type="ECO:0000256" key="14">
    <source>
        <dbReference type="ARBA" id="ARBA00023295"/>
    </source>
</evidence>
<dbReference type="InterPro" id="IPR010979">
    <property type="entry name" value="Ribosomal_uS13-like_H2TH"/>
</dbReference>
<reference evidence="19 20" key="1">
    <citation type="submission" date="2019-02" db="EMBL/GenBank/DDBJ databases">
        <title>Paenibacillus sp. nov., isolated from surface-sterilized tissue of Thalictrum simplex L.</title>
        <authorList>
            <person name="Tuo L."/>
        </authorList>
    </citation>
    <scope>NUCLEOTIDE SEQUENCE [LARGE SCALE GENOMIC DNA]</scope>
    <source>
        <strain evidence="19 20">N2SHLJ1</strain>
    </source>
</reference>
<evidence type="ECO:0000256" key="16">
    <source>
        <dbReference type="PROSITE-ProRule" id="PRU00391"/>
    </source>
</evidence>
<dbReference type="GO" id="GO:0008270">
    <property type="term" value="F:zinc ion binding"/>
    <property type="evidence" value="ECO:0007669"/>
    <property type="project" value="UniProtKB-KW"/>
</dbReference>
<keyword evidence="7 16" id="KW-0863">Zinc-finger</keyword>
<dbReference type="PROSITE" id="PS51066">
    <property type="entry name" value="ZF_FPG_2"/>
    <property type="match status" value="1"/>
</dbReference>
<dbReference type="SMART" id="SM00898">
    <property type="entry name" value="Fapy_DNA_glyco"/>
    <property type="match status" value="1"/>
</dbReference>
<evidence type="ECO:0000256" key="9">
    <source>
        <dbReference type="ARBA" id="ARBA00022833"/>
    </source>
</evidence>
<accession>A0A4Q9DV48</accession>
<dbReference type="GO" id="GO:0140078">
    <property type="term" value="F:class I DNA-(apurinic or apyrimidinic site) endonuclease activity"/>
    <property type="evidence" value="ECO:0007669"/>
    <property type="project" value="UniProtKB-EC"/>
</dbReference>
<dbReference type="SUPFAM" id="SSF57716">
    <property type="entry name" value="Glucocorticoid receptor-like (DNA-binding domain)"/>
    <property type="match status" value="1"/>
</dbReference>
<dbReference type="InterPro" id="IPR035937">
    <property type="entry name" value="FPG_N"/>
</dbReference>
<dbReference type="FunFam" id="1.10.8.50:FF:000003">
    <property type="entry name" value="Formamidopyrimidine-DNA glycosylase"/>
    <property type="match status" value="1"/>
</dbReference>
<comment type="subunit">
    <text evidence="4">Monomer.</text>
</comment>
<comment type="similarity">
    <text evidence="3">Belongs to the FPG family.</text>
</comment>
<evidence type="ECO:0000256" key="1">
    <source>
        <dbReference type="ARBA" id="ARBA00001668"/>
    </source>
</evidence>
<dbReference type="PROSITE" id="PS51068">
    <property type="entry name" value="FPG_CAT"/>
    <property type="match status" value="1"/>
</dbReference>
<comment type="cofactor">
    <cofactor evidence="2">
        <name>Zn(2+)</name>
        <dbReference type="ChEBI" id="CHEBI:29105"/>
    </cofactor>
</comment>
<dbReference type="Pfam" id="PF06831">
    <property type="entry name" value="H2TH"/>
    <property type="match status" value="1"/>
</dbReference>
<comment type="caution">
    <text evidence="19">The sequence shown here is derived from an EMBL/GenBank/DDBJ whole genome shotgun (WGS) entry which is preliminary data.</text>
</comment>
<gene>
    <name evidence="19" type="primary">mutM</name>
    <name evidence="19" type="ORF">EYB31_07400</name>
</gene>
<keyword evidence="13" id="KW-0511">Multifunctional enzyme</keyword>
<evidence type="ECO:0000259" key="18">
    <source>
        <dbReference type="PROSITE" id="PS51068"/>
    </source>
</evidence>
<evidence type="ECO:0000256" key="6">
    <source>
        <dbReference type="ARBA" id="ARBA00022763"/>
    </source>
</evidence>
<dbReference type="GO" id="GO:0003690">
    <property type="term" value="F:double-stranded DNA binding"/>
    <property type="evidence" value="ECO:0007669"/>
    <property type="project" value="UniProtKB-ARBA"/>
</dbReference>
<dbReference type="InterPro" id="IPR020629">
    <property type="entry name" value="FPG_Glyclase"/>
</dbReference>
<dbReference type="Proteomes" id="UP000293142">
    <property type="component" value="Unassembled WGS sequence"/>
</dbReference>
<protein>
    <submittedName>
        <fullName evidence="19">Bifunctional DNA-formamidopyrimidine glycosylase/DNA-(Apurinic or apyrimidinic site) lyase</fullName>
        <ecNumber evidence="19">3.2.2.23</ecNumber>
        <ecNumber evidence="19">4.2.99.18</ecNumber>
    </submittedName>
</protein>
<dbReference type="InterPro" id="IPR000214">
    <property type="entry name" value="Znf_DNA_glyclase/AP_lyase"/>
</dbReference>
<dbReference type="OrthoDB" id="9800855at2"/>
<dbReference type="EC" id="3.2.2.23" evidence="19"/>
<evidence type="ECO:0000256" key="10">
    <source>
        <dbReference type="ARBA" id="ARBA00023125"/>
    </source>
</evidence>
<keyword evidence="11" id="KW-0234">DNA repair</keyword>
<dbReference type="Gene3D" id="1.10.8.50">
    <property type="match status" value="1"/>
</dbReference>
<evidence type="ECO:0000256" key="3">
    <source>
        <dbReference type="ARBA" id="ARBA00009409"/>
    </source>
</evidence>
<keyword evidence="5" id="KW-0479">Metal-binding</keyword>
<evidence type="ECO:0000256" key="2">
    <source>
        <dbReference type="ARBA" id="ARBA00001947"/>
    </source>
</evidence>
<dbReference type="InterPro" id="IPR015886">
    <property type="entry name" value="H2TH_FPG"/>
</dbReference>
<dbReference type="GO" id="GO:0006284">
    <property type="term" value="P:base-excision repair"/>
    <property type="evidence" value="ECO:0007669"/>
    <property type="project" value="InterPro"/>
</dbReference>
<evidence type="ECO:0000256" key="11">
    <source>
        <dbReference type="ARBA" id="ARBA00023204"/>
    </source>
</evidence>
<evidence type="ECO:0000313" key="19">
    <source>
        <dbReference type="EMBL" id="TBL80235.1"/>
    </source>
</evidence>
<organism evidence="19 20">
    <name type="scientific">Paenibacillus thalictri</name>
    <dbReference type="NCBI Taxonomy" id="2527873"/>
    <lineage>
        <taxon>Bacteria</taxon>
        <taxon>Bacillati</taxon>
        <taxon>Bacillota</taxon>
        <taxon>Bacilli</taxon>
        <taxon>Bacillales</taxon>
        <taxon>Paenibacillaceae</taxon>
        <taxon>Paenibacillus</taxon>
    </lineage>
</organism>
<dbReference type="EMBL" id="SIRE01000005">
    <property type="protein sequence ID" value="TBL80235.1"/>
    <property type="molecule type" value="Genomic_DNA"/>
</dbReference>
<keyword evidence="6" id="KW-0227">DNA damage</keyword>
<dbReference type="Gene3D" id="3.20.190.10">
    <property type="entry name" value="MutM-like, N-terminal"/>
    <property type="match status" value="1"/>
</dbReference>
<dbReference type="SUPFAM" id="SSF46946">
    <property type="entry name" value="S13-like H2TH domain"/>
    <property type="match status" value="1"/>
</dbReference>
<evidence type="ECO:0000313" key="20">
    <source>
        <dbReference type="Proteomes" id="UP000293142"/>
    </source>
</evidence>
<dbReference type="InterPro" id="IPR012319">
    <property type="entry name" value="FPG_cat"/>
</dbReference>
<comment type="catalytic activity">
    <reaction evidence="15">
        <text>2'-deoxyribonucleotide-(2'-deoxyribose 5'-phosphate)-2'-deoxyribonucleotide-DNA = a 3'-end 2'-deoxyribonucleotide-(2,3-dehydro-2,3-deoxyribose 5'-phosphate)-DNA + a 5'-end 5'-phospho-2'-deoxyribonucleoside-DNA + H(+)</text>
        <dbReference type="Rhea" id="RHEA:66592"/>
        <dbReference type="Rhea" id="RHEA-COMP:13180"/>
        <dbReference type="Rhea" id="RHEA-COMP:16897"/>
        <dbReference type="Rhea" id="RHEA-COMP:17067"/>
        <dbReference type="ChEBI" id="CHEBI:15378"/>
        <dbReference type="ChEBI" id="CHEBI:136412"/>
        <dbReference type="ChEBI" id="CHEBI:157695"/>
        <dbReference type="ChEBI" id="CHEBI:167181"/>
        <dbReference type="EC" id="4.2.99.18"/>
    </reaction>
</comment>
<evidence type="ECO:0000256" key="15">
    <source>
        <dbReference type="ARBA" id="ARBA00044632"/>
    </source>
</evidence>
<evidence type="ECO:0000256" key="4">
    <source>
        <dbReference type="ARBA" id="ARBA00011245"/>
    </source>
</evidence>
<feature type="domain" description="Formamidopyrimidine-DNA glycosylase catalytic" evidence="18">
    <location>
        <begin position="2"/>
        <end position="112"/>
    </location>
</feature>
<evidence type="ECO:0000256" key="13">
    <source>
        <dbReference type="ARBA" id="ARBA00023268"/>
    </source>
</evidence>
<dbReference type="Pfam" id="PF01149">
    <property type="entry name" value="Fapy_DNA_glyco"/>
    <property type="match status" value="1"/>
</dbReference>